<dbReference type="SUPFAM" id="SSF50104">
    <property type="entry name" value="Translation proteins SH3-like domain"/>
    <property type="match status" value="1"/>
</dbReference>
<organism evidence="3 4">
    <name type="scientific">Clostridium ganghwense</name>
    <dbReference type="NCBI Taxonomy" id="312089"/>
    <lineage>
        <taxon>Bacteria</taxon>
        <taxon>Bacillati</taxon>
        <taxon>Bacillota</taxon>
        <taxon>Clostridia</taxon>
        <taxon>Eubacteriales</taxon>
        <taxon>Clostridiaceae</taxon>
        <taxon>Clostridium</taxon>
    </lineage>
</organism>
<dbReference type="CDD" id="cd06088">
    <property type="entry name" value="KOW_RPL14"/>
    <property type="match status" value="1"/>
</dbReference>
<reference evidence="3" key="1">
    <citation type="submission" date="2022-12" db="EMBL/GenBank/DDBJ databases">
        <authorList>
            <person name="Wang J."/>
        </authorList>
    </citation>
    <scope>NUCLEOTIDE SEQUENCE</scope>
    <source>
        <strain evidence="3">HY-42-06</strain>
    </source>
</reference>
<evidence type="ECO:0000313" key="3">
    <source>
        <dbReference type="EMBL" id="MCY6371536.1"/>
    </source>
</evidence>
<sequence length="94" mass="10845">MLDYKNLIGRVVYSKAGRDSERAFIISDVIDKNYVYIIDGNLRKVEKPKKKKIKHLSLTNYVVEDIKQLIMSGNNVNDAKVRKYLANRDANKEG</sequence>
<dbReference type="Proteomes" id="UP001079657">
    <property type="component" value="Unassembled WGS sequence"/>
</dbReference>
<keyword evidence="4" id="KW-1185">Reference proteome</keyword>
<dbReference type="Gene3D" id="2.30.30.30">
    <property type="match status" value="1"/>
</dbReference>
<dbReference type="InterPro" id="IPR008991">
    <property type="entry name" value="Translation_prot_SH3-like_sf"/>
</dbReference>
<evidence type="ECO:0000256" key="1">
    <source>
        <dbReference type="ARBA" id="ARBA00022980"/>
    </source>
</evidence>
<evidence type="ECO:0000313" key="4">
    <source>
        <dbReference type="Proteomes" id="UP001079657"/>
    </source>
</evidence>
<keyword evidence="2" id="KW-0687">Ribonucleoprotein</keyword>
<comment type="caution">
    <text evidence="3">The sequence shown here is derived from an EMBL/GenBank/DDBJ whole genome shotgun (WGS) entry which is preliminary data.</text>
</comment>
<evidence type="ECO:0000256" key="2">
    <source>
        <dbReference type="ARBA" id="ARBA00023274"/>
    </source>
</evidence>
<dbReference type="InterPro" id="IPR041985">
    <property type="entry name" value="Ribosomal_eL14_KOW"/>
</dbReference>
<dbReference type="RefSeq" id="WP_268050394.1">
    <property type="nucleotide sequence ID" value="NZ_JAPQES010000004.1"/>
</dbReference>
<accession>A0ABT4CU16</accession>
<gene>
    <name evidence="3" type="ORF">OXH55_12880</name>
</gene>
<dbReference type="EMBL" id="JAPQES010000004">
    <property type="protein sequence ID" value="MCY6371536.1"/>
    <property type="molecule type" value="Genomic_DNA"/>
</dbReference>
<name>A0ABT4CU16_9CLOT</name>
<dbReference type="InterPro" id="IPR014722">
    <property type="entry name" value="Rib_uL2_dom2"/>
</dbReference>
<keyword evidence="1" id="KW-0689">Ribosomal protein</keyword>
<proteinExistence type="predicted"/>
<protein>
    <submittedName>
        <fullName evidence="3">KOW domain-containing RNA-binding protein</fullName>
    </submittedName>
</protein>